<dbReference type="SMART" id="SM00354">
    <property type="entry name" value="HTH_LACI"/>
    <property type="match status" value="1"/>
</dbReference>
<accession>A0ABN3CTT9</accession>
<evidence type="ECO:0000256" key="3">
    <source>
        <dbReference type="ARBA" id="ARBA00023163"/>
    </source>
</evidence>
<dbReference type="InterPro" id="IPR000843">
    <property type="entry name" value="HTH_LacI"/>
</dbReference>
<keyword evidence="6" id="KW-1185">Reference proteome</keyword>
<dbReference type="InterPro" id="IPR010982">
    <property type="entry name" value="Lambda_DNA-bd_dom_sf"/>
</dbReference>
<dbReference type="Proteomes" id="UP001499843">
    <property type="component" value="Unassembled WGS sequence"/>
</dbReference>
<dbReference type="CDD" id="cd06267">
    <property type="entry name" value="PBP1_LacI_sugar_binding-like"/>
    <property type="match status" value="1"/>
</dbReference>
<evidence type="ECO:0000259" key="4">
    <source>
        <dbReference type="PROSITE" id="PS50932"/>
    </source>
</evidence>
<gene>
    <name evidence="5" type="ORF">GCM10009850_083410</name>
</gene>
<evidence type="ECO:0000256" key="2">
    <source>
        <dbReference type="ARBA" id="ARBA00023125"/>
    </source>
</evidence>
<name>A0ABN3CTT9_9ACTN</name>
<dbReference type="PANTHER" id="PTHR30146">
    <property type="entry name" value="LACI-RELATED TRANSCRIPTIONAL REPRESSOR"/>
    <property type="match status" value="1"/>
</dbReference>
<organism evidence="5 6">
    <name type="scientific">Nonomuraea monospora</name>
    <dbReference type="NCBI Taxonomy" id="568818"/>
    <lineage>
        <taxon>Bacteria</taxon>
        <taxon>Bacillati</taxon>
        <taxon>Actinomycetota</taxon>
        <taxon>Actinomycetes</taxon>
        <taxon>Streptosporangiales</taxon>
        <taxon>Streptosporangiaceae</taxon>
        <taxon>Nonomuraea</taxon>
    </lineage>
</organism>
<keyword evidence="3" id="KW-0804">Transcription</keyword>
<dbReference type="PROSITE" id="PS50932">
    <property type="entry name" value="HTH_LACI_2"/>
    <property type="match status" value="1"/>
</dbReference>
<comment type="caution">
    <text evidence="5">The sequence shown here is derived from an EMBL/GenBank/DDBJ whole genome shotgun (WGS) entry which is preliminary data.</text>
</comment>
<evidence type="ECO:0000256" key="1">
    <source>
        <dbReference type="ARBA" id="ARBA00023015"/>
    </source>
</evidence>
<dbReference type="Gene3D" id="3.40.50.2300">
    <property type="match status" value="2"/>
</dbReference>
<evidence type="ECO:0000313" key="5">
    <source>
        <dbReference type="EMBL" id="GAA2212879.1"/>
    </source>
</evidence>
<feature type="domain" description="HTH lacI-type" evidence="4">
    <location>
        <begin position="8"/>
        <end position="61"/>
    </location>
</feature>
<dbReference type="InterPro" id="IPR028082">
    <property type="entry name" value="Peripla_BP_I"/>
</dbReference>
<dbReference type="PANTHER" id="PTHR30146:SF109">
    <property type="entry name" value="HTH-TYPE TRANSCRIPTIONAL REGULATOR GALS"/>
    <property type="match status" value="1"/>
</dbReference>
<protein>
    <submittedName>
        <fullName evidence="5">LacI family DNA-binding transcriptional regulator</fullName>
    </submittedName>
</protein>
<dbReference type="Gene3D" id="1.10.260.40">
    <property type="entry name" value="lambda repressor-like DNA-binding domains"/>
    <property type="match status" value="1"/>
</dbReference>
<dbReference type="SUPFAM" id="SSF47413">
    <property type="entry name" value="lambda repressor-like DNA-binding domains"/>
    <property type="match status" value="1"/>
</dbReference>
<dbReference type="Pfam" id="PF13377">
    <property type="entry name" value="Peripla_BP_3"/>
    <property type="match status" value="1"/>
</dbReference>
<dbReference type="GO" id="GO:0003677">
    <property type="term" value="F:DNA binding"/>
    <property type="evidence" value="ECO:0007669"/>
    <property type="project" value="UniProtKB-KW"/>
</dbReference>
<dbReference type="CDD" id="cd01392">
    <property type="entry name" value="HTH_LacI"/>
    <property type="match status" value="1"/>
</dbReference>
<keyword evidence="1" id="KW-0805">Transcription regulation</keyword>
<evidence type="ECO:0000313" key="6">
    <source>
        <dbReference type="Proteomes" id="UP001499843"/>
    </source>
</evidence>
<dbReference type="InterPro" id="IPR046335">
    <property type="entry name" value="LacI/GalR-like_sensor"/>
</dbReference>
<dbReference type="RefSeq" id="WP_344487787.1">
    <property type="nucleotide sequence ID" value="NZ_BAAAQX010000029.1"/>
</dbReference>
<proteinExistence type="predicted"/>
<dbReference type="EMBL" id="BAAAQX010000029">
    <property type="protein sequence ID" value="GAA2212879.1"/>
    <property type="molecule type" value="Genomic_DNA"/>
</dbReference>
<dbReference type="Pfam" id="PF00356">
    <property type="entry name" value="LacI"/>
    <property type="match status" value="1"/>
</dbReference>
<dbReference type="SUPFAM" id="SSF53822">
    <property type="entry name" value="Periplasmic binding protein-like I"/>
    <property type="match status" value="1"/>
</dbReference>
<reference evidence="5 6" key="1">
    <citation type="journal article" date="2019" name="Int. J. Syst. Evol. Microbiol.">
        <title>The Global Catalogue of Microorganisms (GCM) 10K type strain sequencing project: providing services to taxonomists for standard genome sequencing and annotation.</title>
        <authorList>
            <consortium name="The Broad Institute Genomics Platform"/>
            <consortium name="The Broad Institute Genome Sequencing Center for Infectious Disease"/>
            <person name="Wu L."/>
            <person name="Ma J."/>
        </authorList>
    </citation>
    <scope>NUCLEOTIDE SEQUENCE [LARGE SCALE GENOMIC DNA]</scope>
    <source>
        <strain evidence="5 6">JCM 16114</strain>
    </source>
</reference>
<sequence>MAGGRRHTLRDIAATLNLSVNTVSRALSGKDGMGEQTRALVLAEAERVGYVPNSMARSLVTGSAMTFGLVITNPSNPFYAQLISSIELRARTYDYSLLLTVTEESAENETRAAESLLRSSVSGAMVVPVQASADPWRRLSTVGVPTVLLNRDLPDLGYRFVGTDNELGGYRATAHAIARGARSIVVLEEDLPITTIADRIAGFRRAMAEAGLATAHGSVMRVPTRRIEQAAQPWQPQQAYEMARRLLRRARLPDAVVVGNDYFALGLYRALEEHGLRAPDDMMVIGFGDHPFSAFLSPPLTTVRLPAEEIGTIAVDLLLEEIAGVRSARPLKQLIAPALVERDSTRRIPGTSVVPPGHRTSVE</sequence>
<keyword evidence="2 5" id="KW-0238">DNA-binding</keyword>